<dbReference type="AlphaFoldDB" id="A0A2A4X636"/>
<feature type="domain" description="EamA" evidence="6">
    <location>
        <begin position="150"/>
        <end position="281"/>
    </location>
</feature>
<reference evidence="8" key="1">
    <citation type="submission" date="2017-08" db="EMBL/GenBank/DDBJ databases">
        <title>A dynamic microbial community with high functional redundancy inhabits the cold, oxic subseafloor aquifer.</title>
        <authorList>
            <person name="Tully B.J."/>
            <person name="Wheat C.G."/>
            <person name="Glazer B.T."/>
            <person name="Huber J.A."/>
        </authorList>
    </citation>
    <scope>NUCLEOTIDE SEQUENCE [LARGE SCALE GENOMIC DNA]</scope>
</reference>
<feature type="transmembrane region" description="Helical" evidence="5">
    <location>
        <begin position="125"/>
        <end position="141"/>
    </location>
</feature>
<name>A0A2A4X636_UNCAE</name>
<feature type="transmembrane region" description="Helical" evidence="5">
    <location>
        <begin position="147"/>
        <end position="169"/>
    </location>
</feature>
<feature type="transmembrane region" description="Helical" evidence="5">
    <location>
        <begin position="209"/>
        <end position="230"/>
    </location>
</feature>
<accession>A0A2A4X636</accession>
<feature type="transmembrane region" description="Helical" evidence="5">
    <location>
        <begin position="34"/>
        <end position="57"/>
    </location>
</feature>
<feature type="transmembrane region" description="Helical" evidence="5">
    <location>
        <begin position="96"/>
        <end position="118"/>
    </location>
</feature>
<protein>
    <recommendedName>
        <fullName evidence="6">EamA domain-containing protein</fullName>
    </recommendedName>
</protein>
<dbReference type="PANTHER" id="PTHR22911">
    <property type="entry name" value="ACYL-MALONYL CONDENSING ENZYME-RELATED"/>
    <property type="match status" value="1"/>
</dbReference>
<gene>
    <name evidence="7" type="ORF">COB21_01880</name>
</gene>
<evidence type="ECO:0000259" key="6">
    <source>
        <dbReference type="Pfam" id="PF00892"/>
    </source>
</evidence>
<evidence type="ECO:0000313" key="7">
    <source>
        <dbReference type="EMBL" id="PCI78063.1"/>
    </source>
</evidence>
<feature type="transmembrane region" description="Helical" evidence="5">
    <location>
        <begin position="262"/>
        <end position="281"/>
    </location>
</feature>
<comment type="caution">
    <text evidence="7">The sequence shown here is derived from an EMBL/GenBank/DDBJ whole genome shotgun (WGS) entry which is preliminary data.</text>
</comment>
<dbReference type="Proteomes" id="UP000218775">
    <property type="component" value="Unassembled WGS sequence"/>
</dbReference>
<evidence type="ECO:0000256" key="3">
    <source>
        <dbReference type="ARBA" id="ARBA00022989"/>
    </source>
</evidence>
<evidence type="ECO:0000256" key="1">
    <source>
        <dbReference type="ARBA" id="ARBA00004141"/>
    </source>
</evidence>
<sequence>MRKNKPSLAILFSLLAGFFYACLALNIKLSLQHQGVPLIVFFRQLFSLCFLFLLFPLERTESRSLKSRVVPLHLLRAFASTSGMFCFYIALKHISLSDAVMLSYTRPLFIPFVVYLWSGKIGKKNLWIGLLIGFLGVILILNPDGDVFSFGSIVGLCSGILGALAFTTIRKLTKTEPANRIIFYYLIISLFLTAIPLLMTWETPSSEDWISLVIIAAIAIAYQSCLTRAYQYASAPIVGSLLYSAVVFSFFFEYILGHGTSINLAEIIGAILIAAGSFISLRSQKEVK</sequence>
<evidence type="ECO:0000256" key="5">
    <source>
        <dbReference type="SAM" id="Phobius"/>
    </source>
</evidence>
<keyword evidence="2 5" id="KW-0812">Transmembrane</keyword>
<dbReference type="SUPFAM" id="SSF103481">
    <property type="entry name" value="Multidrug resistance efflux transporter EmrE"/>
    <property type="match status" value="2"/>
</dbReference>
<feature type="transmembrane region" description="Helical" evidence="5">
    <location>
        <begin position="69"/>
        <end position="90"/>
    </location>
</feature>
<keyword evidence="4 5" id="KW-0472">Membrane</keyword>
<feature type="domain" description="EamA" evidence="6">
    <location>
        <begin position="8"/>
        <end position="141"/>
    </location>
</feature>
<dbReference type="InterPro" id="IPR037185">
    <property type="entry name" value="EmrE-like"/>
</dbReference>
<dbReference type="EMBL" id="NVUK01000009">
    <property type="protein sequence ID" value="PCI78063.1"/>
    <property type="molecule type" value="Genomic_DNA"/>
</dbReference>
<dbReference type="InterPro" id="IPR000620">
    <property type="entry name" value="EamA_dom"/>
</dbReference>
<proteinExistence type="predicted"/>
<feature type="transmembrane region" description="Helical" evidence="5">
    <location>
        <begin position="237"/>
        <end position="256"/>
    </location>
</feature>
<evidence type="ECO:0000313" key="8">
    <source>
        <dbReference type="Proteomes" id="UP000218775"/>
    </source>
</evidence>
<feature type="transmembrane region" description="Helical" evidence="5">
    <location>
        <begin position="181"/>
        <end position="203"/>
    </location>
</feature>
<dbReference type="Pfam" id="PF00892">
    <property type="entry name" value="EamA"/>
    <property type="match status" value="2"/>
</dbReference>
<organism evidence="7 8">
    <name type="scientific">Aerophobetes bacterium</name>
    <dbReference type="NCBI Taxonomy" id="2030807"/>
    <lineage>
        <taxon>Bacteria</taxon>
        <taxon>Candidatus Aerophobota</taxon>
    </lineage>
</organism>
<comment type="subcellular location">
    <subcellularLocation>
        <location evidence="1">Membrane</location>
        <topology evidence="1">Multi-pass membrane protein</topology>
    </subcellularLocation>
</comment>
<dbReference type="PROSITE" id="PS51257">
    <property type="entry name" value="PROKAR_LIPOPROTEIN"/>
    <property type="match status" value="1"/>
</dbReference>
<keyword evidence="3 5" id="KW-1133">Transmembrane helix</keyword>
<dbReference type="PANTHER" id="PTHR22911:SF6">
    <property type="entry name" value="SOLUTE CARRIER FAMILY 35 MEMBER G1"/>
    <property type="match status" value="1"/>
</dbReference>
<evidence type="ECO:0000256" key="2">
    <source>
        <dbReference type="ARBA" id="ARBA00022692"/>
    </source>
</evidence>
<evidence type="ECO:0000256" key="4">
    <source>
        <dbReference type="ARBA" id="ARBA00023136"/>
    </source>
</evidence>
<dbReference type="GO" id="GO:0016020">
    <property type="term" value="C:membrane"/>
    <property type="evidence" value="ECO:0007669"/>
    <property type="project" value="UniProtKB-SubCell"/>
</dbReference>